<dbReference type="SMART" id="SM00129">
    <property type="entry name" value="KISc"/>
    <property type="match status" value="1"/>
</dbReference>
<dbReference type="InterPro" id="IPR027640">
    <property type="entry name" value="Kinesin-like_fam"/>
</dbReference>
<name>A0A815MNF1_9BILA</name>
<keyword evidence="4" id="KW-0175">Coiled coil</keyword>
<dbReference type="EMBL" id="CAJNOT010004326">
    <property type="protein sequence ID" value="CAF1427148.1"/>
    <property type="molecule type" value="Genomic_DNA"/>
</dbReference>
<evidence type="ECO:0000259" key="8">
    <source>
        <dbReference type="PROSITE" id="PS50067"/>
    </source>
</evidence>
<comment type="similarity">
    <text evidence="7">Belongs to the TRAFAC class myosin-kinesin ATPase superfamily. Kinesin family.</text>
</comment>
<dbReference type="GO" id="GO:0008017">
    <property type="term" value="F:microtubule binding"/>
    <property type="evidence" value="ECO:0007669"/>
    <property type="project" value="InterPro"/>
</dbReference>
<reference evidence="9" key="1">
    <citation type="submission" date="2021-02" db="EMBL/GenBank/DDBJ databases">
        <authorList>
            <person name="Nowell W R."/>
        </authorList>
    </citation>
    <scope>NUCLEOTIDE SEQUENCE</scope>
</reference>
<feature type="domain" description="Kinesin motor" evidence="8">
    <location>
        <begin position="21"/>
        <end position="171"/>
    </location>
</feature>
<evidence type="ECO:0000256" key="1">
    <source>
        <dbReference type="ARBA" id="ARBA00004245"/>
    </source>
</evidence>
<proteinExistence type="inferred from homology"/>
<evidence type="ECO:0000256" key="2">
    <source>
        <dbReference type="ARBA" id="ARBA00022741"/>
    </source>
</evidence>
<dbReference type="PANTHER" id="PTHR47968:SF75">
    <property type="entry name" value="CENTROMERE-ASSOCIATED PROTEIN E"/>
    <property type="match status" value="1"/>
</dbReference>
<feature type="binding site" evidence="7">
    <location>
        <begin position="97"/>
        <end position="104"/>
    </location>
    <ligand>
        <name>ATP</name>
        <dbReference type="ChEBI" id="CHEBI:30616"/>
    </ligand>
</feature>
<sequence>MSAYNALCSSTSSIDLNNLSPIQVFIRIKPNNSNDQYEIIPFKYSSNTAILTLPNSPPLSFDNVFPPQSTQYDIFESIIPLLHLPLYGYNSTIFAYGQTNSGKTYTMLGPDGKLSLAADLMGVIPRTSRYLFAAIHKLTSSSPSIQYQVRVSYLEVYNGRVYDLLRKNDNK</sequence>
<evidence type="ECO:0000256" key="7">
    <source>
        <dbReference type="PROSITE-ProRule" id="PRU00283"/>
    </source>
</evidence>
<dbReference type="Proteomes" id="UP000663864">
    <property type="component" value="Unassembled WGS sequence"/>
</dbReference>
<dbReference type="GO" id="GO:0007018">
    <property type="term" value="P:microtubule-based movement"/>
    <property type="evidence" value="ECO:0007669"/>
    <property type="project" value="InterPro"/>
</dbReference>
<dbReference type="AlphaFoldDB" id="A0A815MNF1"/>
<evidence type="ECO:0000313" key="9">
    <source>
        <dbReference type="EMBL" id="CAF1427148.1"/>
    </source>
</evidence>
<evidence type="ECO:0000256" key="3">
    <source>
        <dbReference type="ARBA" id="ARBA00022840"/>
    </source>
</evidence>
<evidence type="ECO:0000256" key="4">
    <source>
        <dbReference type="ARBA" id="ARBA00023054"/>
    </source>
</evidence>
<keyword evidence="6" id="KW-0206">Cytoskeleton</keyword>
<organism evidence="9 10">
    <name type="scientific">Rotaria sordida</name>
    <dbReference type="NCBI Taxonomy" id="392033"/>
    <lineage>
        <taxon>Eukaryota</taxon>
        <taxon>Metazoa</taxon>
        <taxon>Spiralia</taxon>
        <taxon>Gnathifera</taxon>
        <taxon>Rotifera</taxon>
        <taxon>Eurotatoria</taxon>
        <taxon>Bdelloidea</taxon>
        <taxon>Philodinida</taxon>
        <taxon>Philodinidae</taxon>
        <taxon>Rotaria</taxon>
    </lineage>
</organism>
<dbReference type="InterPro" id="IPR036961">
    <property type="entry name" value="Kinesin_motor_dom_sf"/>
</dbReference>
<comment type="subcellular location">
    <subcellularLocation>
        <location evidence="1">Cytoplasm</location>
        <location evidence="1">Cytoskeleton</location>
    </subcellularLocation>
</comment>
<dbReference type="PROSITE" id="PS50067">
    <property type="entry name" value="KINESIN_MOTOR_2"/>
    <property type="match status" value="1"/>
</dbReference>
<evidence type="ECO:0000256" key="5">
    <source>
        <dbReference type="ARBA" id="ARBA00023175"/>
    </source>
</evidence>
<dbReference type="SUPFAM" id="SSF52540">
    <property type="entry name" value="P-loop containing nucleoside triphosphate hydrolases"/>
    <property type="match status" value="1"/>
</dbReference>
<keyword evidence="3 7" id="KW-0067">ATP-binding</keyword>
<protein>
    <recommendedName>
        <fullName evidence="8">Kinesin motor domain-containing protein</fullName>
    </recommendedName>
</protein>
<gene>
    <name evidence="9" type="ORF">ZHD862_LOCUS34205</name>
</gene>
<keyword evidence="6" id="KW-0963">Cytoplasm</keyword>
<feature type="non-terminal residue" evidence="9">
    <location>
        <position position="171"/>
    </location>
</feature>
<dbReference type="GO" id="GO:0005524">
    <property type="term" value="F:ATP binding"/>
    <property type="evidence" value="ECO:0007669"/>
    <property type="project" value="UniProtKB-UniRule"/>
</dbReference>
<dbReference type="GO" id="GO:0005856">
    <property type="term" value="C:cytoskeleton"/>
    <property type="evidence" value="ECO:0007669"/>
    <property type="project" value="UniProtKB-SubCell"/>
</dbReference>
<accession>A0A815MNF1</accession>
<evidence type="ECO:0000313" key="10">
    <source>
        <dbReference type="Proteomes" id="UP000663864"/>
    </source>
</evidence>
<evidence type="ECO:0000256" key="6">
    <source>
        <dbReference type="ARBA" id="ARBA00023212"/>
    </source>
</evidence>
<dbReference type="Gene3D" id="3.40.850.10">
    <property type="entry name" value="Kinesin motor domain"/>
    <property type="match status" value="1"/>
</dbReference>
<comment type="caution">
    <text evidence="9">The sequence shown here is derived from an EMBL/GenBank/DDBJ whole genome shotgun (WGS) entry which is preliminary data.</text>
</comment>
<dbReference type="GO" id="GO:0003777">
    <property type="term" value="F:microtubule motor activity"/>
    <property type="evidence" value="ECO:0007669"/>
    <property type="project" value="InterPro"/>
</dbReference>
<dbReference type="InterPro" id="IPR027417">
    <property type="entry name" value="P-loop_NTPase"/>
</dbReference>
<dbReference type="Pfam" id="PF00225">
    <property type="entry name" value="Kinesin"/>
    <property type="match status" value="1"/>
</dbReference>
<keyword evidence="2 7" id="KW-0547">Nucleotide-binding</keyword>
<keyword evidence="5 7" id="KW-0505">Motor protein</keyword>
<dbReference type="InterPro" id="IPR001752">
    <property type="entry name" value="Kinesin_motor_dom"/>
</dbReference>
<dbReference type="PANTHER" id="PTHR47968">
    <property type="entry name" value="CENTROMERE PROTEIN E"/>
    <property type="match status" value="1"/>
</dbReference>